<dbReference type="Gene3D" id="2.40.420.20">
    <property type="match status" value="1"/>
</dbReference>
<dbReference type="Proteomes" id="UP000599074">
    <property type="component" value="Unassembled WGS sequence"/>
</dbReference>
<proteinExistence type="predicted"/>
<sequence>MRRALRITAGVGGTALIAGTVAVAAVGLGGGDNRPAAVPELPPATAPVTKTTLAQTQRMTGTLGYGNPVPLSARGRGTLTWLPAAGATVQRGQAVYRADNVPVPLWYGTLPLYRALQPGATGADVREVEENLAALGYTGFTVDDRYTANTASAVRRWQHDQGAAENGTVDPAALVVAAGVIRVGTVRAGLGDPASGQVLTYTATTRVVTVPVDVAKQDLAKQGASATVTLPDSRSVAGTVASVGTVAAAGQQGAPATIEVTVTVADQAALGTLDQAPVDVTLVAAKAENVLTVPVSALVALAEGGYGVQVVIDSSSRYVPVKTGMFAGGRVEISGTGIAEGTAVGVPK</sequence>
<dbReference type="RefSeq" id="WP_239088032.1">
    <property type="nucleotide sequence ID" value="NZ_BOON01000007.1"/>
</dbReference>
<keyword evidence="5" id="KW-1185">Reference proteome</keyword>
<organism evidence="4 5">
    <name type="scientific">Planosporangium mesophilum</name>
    <dbReference type="NCBI Taxonomy" id="689768"/>
    <lineage>
        <taxon>Bacteria</taxon>
        <taxon>Bacillati</taxon>
        <taxon>Actinomycetota</taxon>
        <taxon>Actinomycetes</taxon>
        <taxon>Micromonosporales</taxon>
        <taxon>Micromonosporaceae</taxon>
        <taxon>Planosporangium</taxon>
    </lineage>
</organism>
<accession>A0A8J3TAV7</accession>
<dbReference type="EMBL" id="BOON01000007">
    <property type="protein sequence ID" value="GII21479.1"/>
    <property type="molecule type" value="Genomic_DNA"/>
</dbReference>
<feature type="domain" description="Peptidoglycan binding-like" evidence="3">
    <location>
        <begin position="121"/>
        <end position="172"/>
    </location>
</feature>
<name>A0A8J3TAV7_9ACTN</name>
<dbReference type="InterPro" id="IPR050465">
    <property type="entry name" value="UPF0194_transport"/>
</dbReference>
<dbReference type="Gene3D" id="1.10.101.10">
    <property type="entry name" value="PGBD-like superfamily/PGBD"/>
    <property type="match status" value="1"/>
</dbReference>
<dbReference type="SUPFAM" id="SSF47090">
    <property type="entry name" value="PGBD-like"/>
    <property type="match status" value="1"/>
</dbReference>
<comment type="subcellular location">
    <subcellularLocation>
        <location evidence="1">Cell envelope</location>
    </subcellularLocation>
</comment>
<dbReference type="GO" id="GO:0030313">
    <property type="term" value="C:cell envelope"/>
    <property type="evidence" value="ECO:0007669"/>
    <property type="project" value="UniProtKB-SubCell"/>
</dbReference>
<evidence type="ECO:0000259" key="3">
    <source>
        <dbReference type="Pfam" id="PF01471"/>
    </source>
</evidence>
<dbReference type="AlphaFoldDB" id="A0A8J3TAV7"/>
<dbReference type="InterPro" id="IPR036366">
    <property type="entry name" value="PGBDSf"/>
</dbReference>
<evidence type="ECO:0000256" key="2">
    <source>
        <dbReference type="ARBA" id="ARBA00023054"/>
    </source>
</evidence>
<comment type="caution">
    <text evidence="4">The sequence shown here is derived from an EMBL/GenBank/DDBJ whole genome shotgun (WGS) entry which is preliminary data.</text>
</comment>
<evidence type="ECO:0000313" key="5">
    <source>
        <dbReference type="Proteomes" id="UP000599074"/>
    </source>
</evidence>
<protein>
    <submittedName>
        <fullName evidence="4">Peptidoglycan-binding protein</fullName>
    </submittedName>
</protein>
<gene>
    <name evidence="4" type="ORF">Pme01_10760</name>
</gene>
<dbReference type="Pfam" id="PF01471">
    <property type="entry name" value="PG_binding_1"/>
    <property type="match status" value="1"/>
</dbReference>
<evidence type="ECO:0000313" key="4">
    <source>
        <dbReference type="EMBL" id="GII21479.1"/>
    </source>
</evidence>
<dbReference type="InterPro" id="IPR036365">
    <property type="entry name" value="PGBD-like_sf"/>
</dbReference>
<dbReference type="InterPro" id="IPR002477">
    <property type="entry name" value="Peptidoglycan-bd-like"/>
</dbReference>
<keyword evidence="2" id="KW-0175">Coiled coil</keyword>
<reference evidence="4" key="1">
    <citation type="submission" date="2021-01" db="EMBL/GenBank/DDBJ databases">
        <title>Whole genome shotgun sequence of Planosporangium mesophilum NBRC 109066.</title>
        <authorList>
            <person name="Komaki H."/>
            <person name="Tamura T."/>
        </authorList>
    </citation>
    <scope>NUCLEOTIDE SEQUENCE</scope>
    <source>
        <strain evidence="4">NBRC 109066</strain>
    </source>
</reference>
<evidence type="ECO:0000256" key="1">
    <source>
        <dbReference type="ARBA" id="ARBA00004196"/>
    </source>
</evidence>
<dbReference type="PANTHER" id="PTHR32347">
    <property type="entry name" value="EFFLUX SYSTEM COMPONENT YKNX-RELATED"/>
    <property type="match status" value="1"/>
</dbReference>